<evidence type="ECO:0000256" key="2">
    <source>
        <dbReference type="ARBA" id="ARBA00007639"/>
    </source>
</evidence>
<dbReference type="PROSITE" id="PS51257">
    <property type="entry name" value="PROKAR_LIPOPROTEIN"/>
    <property type="match status" value="1"/>
</dbReference>
<dbReference type="PANTHER" id="PTHR46847">
    <property type="entry name" value="D-ALLOSE-BINDING PERIPLASMIC PROTEIN-RELATED"/>
    <property type="match status" value="1"/>
</dbReference>
<evidence type="ECO:0000259" key="5">
    <source>
        <dbReference type="Pfam" id="PF13407"/>
    </source>
</evidence>
<evidence type="ECO:0000256" key="3">
    <source>
        <dbReference type="ARBA" id="ARBA00022729"/>
    </source>
</evidence>
<protein>
    <recommendedName>
        <fullName evidence="5">Periplasmic binding protein domain-containing protein</fullName>
    </recommendedName>
</protein>
<evidence type="ECO:0000256" key="1">
    <source>
        <dbReference type="ARBA" id="ARBA00004196"/>
    </source>
</evidence>
<keyword evidence="3 4" id="KW-0732">Signal</keyword>
<comment type="subcellular location">
    <subcellularLocation>
        <location evidence="1">Cell envelope</location>
    </subcellularLocation>
</comment>
<dbReference type="InterPro" id="IPR025997">
    <property type="entry name" value="SBP_2_dom"/>
</dbReference>
<evidence type="ECO:0000256" key="4">
    <source>
        <dbReference type="SAM" id="SignalP"/>
    </source>
</evidence>
<proteinExistence type="inferred from homology"/>
<dbReference type="AlphaFoldDB" id="X0QC78"/>
<feature type="signal peptide" evidence="4">
    <location>
        <begin position="1"/>
        <end position="23"/>
    </location>
</feature>
<sequence>MVRRRATAIACMAIGVACLPGCSADSSGTSASEISSRTPQSDCGAEAQAAYEKAVEAPKFDLPPAFDASDVKGKTFAYVGIITNSIIQEKFDAFAEGLKSVGAKAIYFDGKGRPDVITQAIESAIAQNVSAIIGDGIDAAALAGSAVAHANAANIPVINMNAGDPGSSLPDGIAANVAPGAFKTGVLQADYLLAKTDCKMNALSVFTSSAKLLADQNTAFKKEVERLCPKDCTVTEVDFDAATYPTSMTPQMQSALQRDPSINAIALGDVTAPYIPTAVQSVNSEAIMIGAQGDALVDALKGAGVAADVVWPPTEVLGYYGADAVMRAALDQPLTVETPLRLVDASNWGTDPSIAAQFPGSENLPDGFKKVWGVQ</sequence>
<dbReference type="GO" id="GO:0030313">
    <property type="term" value="C:cell envelope"/>
    <property type="evidence" value="ECO:0007669"/>
    <property type="project" value="UniProtKB-SubCell"/>
</dbReference>
<evidence type="ECO:0000313" key="6">
    <source>
        <dbReference type="EMBL" id="GAF49192.1"/>
    </source>
</evidence>
<dbReference type="Gene3D" id="3.40.50.2300">
    <property type="match status" value="2"/>
</dbReference>
<dbReference type="Pfam" id="PF13407">
    <property type="entry name" value="Peripla_BP_4"/>
    <property type="match status" value="1"/>
</dbReference>
<evidence type="ECO:0000313" key="7">
    <source>
        <dbReference type="Proteomes" id="UP000019491"/>
    </source>
</evidence>
<dbReference type="PANTHER" id="PTHR46847:SF1">
    <property type="entry name" value="D-ALLOSE-BINDING PERIPLASMIC PROTEIN-RELATED"/>
    <property type="match status" value="1"/>
</dbReference>
<keyword evidence="7" id="KW-1185">Reference proteome</keyword>
<dbReference type="SUPFAM" id="SSF53822">
    <property type="entry name" value="Periplasmic binding protein-like I"/>
    <property type="match status" value="1"/>
</dbReference>
<reference evidence="6 7" key="1">
    <citation type="submission" date="2014-02" db="EMBL/GenBank/DDBJ databases">
        <title>Whole genome shotgun sequence of Rhodococcus wratislaviensis NBRC 100605.</title>
        <authorList>
            <person name="Hosoyama A."/>
            <person name="Tsuchikane K."/>
            <person name="Yoshida I."/>
            <person name="Ohji S."/>
            <person name="Ichikawa N."/>
            <person name="Yamazoe A."/>
            <person name="Fujita N."/>
        </authorList>
    </citation>
    <scope>NUCLEOTIDE SEQUENCE [LARGE SCALE GENOMIC DNA]</scope>
    <source>
        <strain evidence="6 7">NBRC 100605</strain>
    </source>
</reference>
<feature type="chain" id="PRO_5038543241" description="Periplasmic binding protein domain-containing protein" evidence="4">
    <location>
        <begin position="24"/>
        <end position="375"/>
    </location>
</feature>
<gene>
    <name evidence="6" type="ORF">RW1_070_00240</name>
</gene>
<organism evidence="6 7">
    <name type="scientific">Rhodococcus wratislaviensis NBRC 100605</name>
    <dbReference type="NCBI Taxonomy" id="1219028"/>
    <lineage>
        <taxon>Bacteria</taxon>
        <taxon>Bacillati</taxon>
        <taxon>Actinomycetota</taxon>
        <taxon>Actinomycetes</taxon>
        <taxon>Mycobacteriales</taxon>
        <taxon>Nocardiaceae</taxon>
        <taxon>Rhodococcus</taxon>
    </lineage>
</organism>
<comment type="caution">
    <text evidence="6">The sequence shown here is derived from an EMBL/GenBank/DDBJ whole genome shotgun (WGS) entry which is preliminary data.</text>
</comment>
<comment type="similarity">
    <text evidence="2">Belongs to the bacterial solute-binding protein 2 family.</text>
</comment>
<dbReference type="EMBL" id="BAWF01000070">
    <property type="protein sequence ID" value="GAF49192.1"/>
    <property type="molecule type" value="Genomic_DNA"/>
</dbReference>
<name>X0QC78_RHOWR</name>
<dbReference type="GO" id="GO:0030246">
    <property type="term" value="F:carbohydrate binding"/>
    <property type="evidence" value="ECO:0007669"/>
    <property type="project" value="UniProtKB-ARBA"/>
</dbReference>
<dbReference type="Proteomes" id="UP000019491">
    <property type="component" value="Unassembled WGS sequence"/>
</dbReference>
<feature type="domain" description="Periplasmic binding protein" evidence="5">
    <location>
        <begin position="87"/>
        <end position="329"/>
    </location>
</feature>
<dbReference type="InterPro" id="IPR028082">
    <property type="entry name" value="Peripla_BP_I"/>
</dbReference>
<accession>X0QC78</accession>